<sequence length="310" mass="34565">MGTTFEDNPHDTRLAVVRHFHRADGVTTASAELVPARTAPVPALLNVGSVGLYSDHEGDYIIAELQVRKGRDHATLVSFEWDQQAWYSEDVESPFAEEDRDREWAPHGAVCVETTLWWFDLSWGILSCDLAGDHDLLFHRLPDGRALPMATPLMLTQRCIAESQGQLRYVEVIVPEVGGDDDDSGDDSEAARVCMWTMTFGPDGWRWEANYSVGFPKIWDDASYRETGLPRDVPIVAAVCPTDPNLLYFTLKRNIFGVNVANHRVVGNEAYDEKVNNARLDATQASVRYVLPWFLPPGLAPGAAAFNFRG</sequence>
<evidence type="ECO:0000259" key="1">
    <source>
        <dbReference type="Pfam" id="PF07762"/>
    </source>
</evidence>
<dbReference type="OrthoDB" id="668992at2759"/>
<dbReference type="EMBL" id="CM009752">
    <property type="protein sequence ID" value="PUZ61109.1"/>
    <property type="molecule type" value="Genomic_DNA"/>
</dbReference>
<gene>
    <name evidence="2" type="ORF">GQ55_4G247000</name>
</gene>
<keyword evidence="3" id="KW-1185">Reference proteome</keyword>
<evidence type="ECO:0000313" key="3">
    <source>
        <dbReference type="Proteomes" id="UP000244336"/>
    </source>
</evidence>
<dbReference type="PANTHER" id="PTHR33086:SF73">
    <property type="entry name" value="OS01G0245901 PROTEIN"/>
    <property type="match status" value="1"/>
</dbReference>
<feature type="domain" description="DUF1618" evidence="1">
    <location>
        <begin position="118"/>
        <end position="248"/>
    </location>
</feature>
<dbReference type="InterPro" id="IPR011676">
    <property type="entry name" value="DUF1618"/>
</dbReference>
<organism evidence="2 3">
    <name type="scientific">Panicum hallii var. hallii</name>
    <dbReference type="NCBI Taxonomy" id="1504633"/>
    <lineage>
        <taxon>Eukaryota</taxon>
        <taxon>Viridiplantae</taxon>
        <taxon>Streptophyta</taxon>
        <taxon>Embryophyta</taxon>
        <taxon>Tracheophyta</taxon>
        <taxon>Spermatophyta</taxon>
        <taxon>Magnoliopsida</taxon>
        <taxon>Liliopsida</taxon>
        <taxon>Poales</taxon>
        <taxon>Poaceae</taxon>
        <taxon>PACMAD clade</taxon>
        <taxon>Panicoideae</taxon>
        <taxon>Panicodae</taxon>
        <taxon>Paniceae</taxon>
        <taxon>Panicinae</taxon>
        <taxon>Panicum</taxon>
        <taxon>Panicum sect. Panicum</taxon>
    </lineage>
</organism>
<dbReference type="Proteomes" id="UP000244336">
    <property type="component" value="Chromosome 4"/>
</dbReference>
<protein>
    <recommendedName>
        <fullName evidence="1">DUF1618 domain-containing protein</fullName>
    </recommendedName>
</protein>
<dbReference type="AlphaFoldDB" id="A0A2T7DZW1"/>
<accession>A0A2T7DZW1</accession>
<dbReference type="Gramene" id="PUZ61109">
    <property type="protein sequence ID" value="PUZ61109"/>
    <property type="gene ID" value="GQ55_4G247000"/>
</dbReference>
<name>A0A2T7DZW1_9POAL</name>
<dbReference type="Pfam" id="PF07762">
    <property type="entry name" value="DUF1618"/>
    <property type="match status" value="1"/>
</dbReference>
<dbReference type="PANTHER" id="PTHR33086">
    <property type="entry name" value="OS05G0468200 PROTEIN-RELATED"/>
    <property type="match status" value="1"/>
</dbReference>
<evidence type="ECO:0000313" key="2">
    <source>
        <dbReference type="EMBL" id="PUZ61109.1"/>
    </source>
</evidence>
<proteinExistence type="predicted"/>
<dbReference type="STRING" id="1504633.A0A2T7DZW1"/>
<reference evidence="2 3" key="1">
    <citation type="submission" date="2018-04" db="EMBL/GenBank/DDBJ databases">
        <title>WGS assembly of Panicum hallii var. hallii HAL2.</title>
        <authorList>
            <person name="Lovell J."/>
            <person name="Jenkins J."/>
            <person name="Lowry D."/>
            <person name="Mamidi S."/>
            <person name="Sreedasyam A."/>
            <person name="Weng X."/>
            <person name="Barry K."/>
            <person name="Bonette J."/>
            <person name="Campitelli B."/>
            <person name="Daum C."/>
            <person name="Gordon S."/>
            <person name="Gould B."/>
            <person name="Lipzen A."/>
            <person name="MacQueen A."/>
            <person name="Palacio-Mejia J."/>
            <person name="Plott C."/>
            <person name="Shakirov E."/>
            <person name="Shu S."/>
            <person name="Yoshinaga Y."/>
            <person name="Zane M."/>
            <person name="Rokhsar D."/>
            <person name="Grimwood J."/>
            <person name="Schmutz J."/>
            <person name="Juenger T."/>
        </authorList>
    </citation>
    <scope>NUCLEOTIDE SEQUENCE [LARGE SCALE GENOMIC DNA]</scope>
    <source>
        <strain evidence="3">cv. HAL2</strain>
    </source>
</reference>